<name>A0ABM6RN19_9FIRM</name>
<dbReference type="InterPro" id="IPR003488">
    <property type="entry name" value="DprA"/>
</dbReference>
<dbReference type="InterPro" id="IPR057666">
    <property type="entry name" value="DrpA_SLOG"/>
</dbReference>
<evidence type="ECO:0000313" key="4">
    <source>
        <dbReference type="Proteomes" id="UP000325292"/>
    </source>
</evidence>
<dbReference type="Gene3D" id="3.40.50.450">
    <property type="match status" value="1"/>
</dbReference>
<feature type="domain" description="Smf/DprA SLOG" evidence="2">
    <location>
        <begin position="79"/>
        <end position="266"/>
    </location>
</feature>
<proteinExistence type="inferred from homology"/>
<dbReference type="EMBL" id="CP019454">
    <property type="protein sequence ID" value="AUW92698.1"/>
    <property type="molecule type" value="Genomic_DNA"/>
</dbReference>
<reference evidence="3 4" key="1">
    <citation type="journal article" date="2019" name="Sci. Rep.">
        <title>Sulfobacillus thermotolerans: new insights into resistance and metabolic capacities of acidophilic chemolithotrophs.</title>
        <authorList>
            <person name="Panyushkina A.E."/>
            <person name="Babenko V.V."/>
            <person name="Nikitina A.S."/>
            <person name="Selezneva O.V."/>
            <person name="Tsaplina I.A."/>
            <person name="Letarova M.A."/>
            <person name="Kostryukova E.S."/>
            <person name="Letarov A.V."/>
        </authorList>
    </citation>
    <scope>NUCLEOTIDE SEQUENCE [LARGE SCALE GENOMIC DNA]</scope>
    <source>
        <strain evidence="3 4">Kr1</strain>
    </source>
</reference>
<protein>
    <recommendedName>
        <fullName evidence="2">Smf/DprA SLOG domain-containing protein</fullName>
    </recommendedName>
</protein>
<evidence type="ECO:0000256" key="1">
    <source>
        <dbReference type="ARBA" id="ARBA00006525"/>
    </source>
</evidence>
<accession>A0ABM6RN19</accession>
<organism evidence="3 4">
    <name type="scientific">Sulfobacillus thermotolerans</name>
    <dbReference type="NCBI Taxonomy" id="338644"/>
    <lineage>
        <taxon>Bacteria</taxon>
        <taxon>Bacillati</taxon>
        <taxon>Bacillota</taxon>
        <taxon>Clostridia</taxon>
        <taxon>Eubacteriales</taxon>
        <taxon>Clostridiales Family XVII. Incertae Sedis</taxon>
        <taxon>Sulfobacillus</taxon>
    </lineage>
</organism>
<dbReference type="PANTHER" id="PTHR43022:SF1">
    <property type="entry name" value="PROTEIN SMF"/>
    <property type="match status" value="1"/>
</dbReference>
<dbReference type="Proteomes" id="UP000325292">
    <property type="component" value="Chromosome"/>
</dbReference>
<evidence type="ECO:0000313" key="3">
    <source>
        <dbReference type="EMBL" id="AUW92698.1"/>
    </source>
</evidence>
<dbReference type="PANTHER" id="PTHR43022">
    <property type="entry name" value="PROTEIN SMF"/>
    <property type="match status" value="1"/>
</dbReference>
<gene>
    <name evidence="3" type="ORF">BXT84_00935</name>
</gene>
<sequence length="307" mass="33505">MGGASQERAIRYFTLLSILGNTRQAREMMDRGEEYRNFVLGGTVSNLLTKTVGLNTLRSTLSKVTSAFKKLKHYYIVEQGSAEYPVLLTQIHNPPRFLFLKGDVSLLKQPIVSIVGTRNASDLGRWRAGKLAALLSRRGIVVASGLAKGIDAAAHHGTLLAQGRTIAVLGTPLNQAYPKENAELQDQIAIEGLLVSQFAPSMAVKRYNFPQRNATMSGISVATVVIEAGETSGALIQADYAIKQGRIVFIPQSAVDNDNLQWPKKFLARSPNAFKFRTIEEVDNVLATTLKTFGRSVSSVRVTQVSE</sequence>
<dbReference type="SUPFAM" id="SSF102405">
    <property type="entry name" value="MCP/YpsA-like"/>
    <property type="match status" value="1"/>
</dbReference>
<comment type="similarity">
    <text evidence="1">Belongs to the DprA/Smf family.</text>
</comment>
<keyword evidence="4" id="KW-1185">Reference proteome</keyword>
<dbReference type="Pfam" id="PF02481">
    <property type="entry name" value="DNA_processg_A"/>
    <property type="match status" value="1"/>
</dbReference>
<evidence type="ECO:0000259" key="2">
    <source>
        <dbReference type="Pfam" id="PF02481"/>
    </source>
</evidence>